<reference evidence="2" key="2">
    <citation type="submission" date="2019-07" db="EMBL/GenBank/DDBJ databases">
        <authorList>
            <person name="Seetharam A."/>
            <person name="Woodhouse M."/>
            <person name="Cannon E."/>
        </authorList>
    </citation>
    <scope>NUCLEOTIDE SEQUENCE [LARGE SCALE GENOMIC DNA]</scope>
    <source>
        <strain evidence="2">cv. B73</strain>
    </source>
</reference>
<dbReference type="AlphaFoldDB" id="A0A804NT00"/>
<organism evidence="2 3">
    <name type="scientific">Zea mays</name>
    <name type="common">Maize</name>
    <dbReference type="NCBI Taxonomy" id="4577"/>
    <lineage>
        <taxon>Eukaryota</taxon>
        <taxon>Viridiplantae</taxon>
        <taxon>Streptophyta</taxon>
        <taxon>Embryophyta</taxon>
        <taxon>Tracheophyta</taxon>
        <taxon>Spermatophyta</taxon>
        <taxon>Magnoliopsida</taxon>
        <taxon>Liliopsida</taxon>
        <taxon>Poales</taxon>
        <taxon>Poaceae</taxon>
        <taxon>PACMAD clade</taxon>
        <taxon>Panicoideae</taxon>
        <taxon>Andropogonodae</taxon>
        <taxon>Andropogoneae</taxon>
        <taxon>Tripsacinae</taxon>
        <taxon>Zea</taxon>
    </lineage>
</organism>
<keyword evidence="3" id="KW-1185">Reference proteome</keyword>
<evidence type="ECO:0000313" key="2">
    <source>
        <dbReference type="EnsemblPlants" id="Zm00001eb183940_P001"/>
    </source>
</evidence>
<accession>A0A804NT00</accession>
<name>A0A804NT00_MAIZE</name>
<reference evidence="2" key="3">
    <citation type="submission" date="2021-05" db="UniProtKB">
        <authorList>
            <consortium name="EnsemblPlants"/>
        </authorList>
    </citation>
    <scope>IDENTIFICATION</scope>
    <source>
        <strain evidence="2">cv. B73</strain>
    </source>
</reference>
<evidence type="ECO:0000256" key="1">
    <source>
        <dbReference type="SAM" id="MobiDB-lite"/>
    </source>
</evidence>
<proteinExistence type="predicted"/>
<feature type="compositionally biased region" description="Gly residues" evidence="1">
    <location>
        <begin position="60"/>
        <end position="71"/>
    </location>
</feature>
<feature type="region of interest" description="Disordered" evidence="1">
    <location>
        <begin position="1"/>
        <end position="74"/>
    </location>
</feature>
<dbReference type="InParanoid" id="A0A804NT00"/>
<protein>
    <submittedName>
        <fullName evidence="2">Uncharacterized protein</fullName>
    </submittedName>
</protein>
<dbReference type="Proteomes" id="UP000007305">
    <property type="component" value="Chromosome 4"/>
</dbReference>
<reference evidence="3" key="1">
    <citation type="journal article" date="2009" name="Science">
        <title>The B73 maize genome: complexity, diversity, and dynamics.</title>
        <authorList>
            <person name="Schnable P.S."/>
            <person name="Ware D."/>
            <person name="Fulton R.S."/>
            <person name="Stein J.C."/>
            <person name="Wei F."/>
            <person name="Pasternak S."/>
            <person name="Liang C."/>
            <person name="Zhang J."/>
            <person name="Fulton L."/>
            <person name="Graves T.A."/>
            <person name="Minx P."/>
            <person name="Reily A.D."/>
            <person name="Courtney L."/>
            <person name="Kruchowski S.S."/>
            <person name="Tomlinson C."/>
            <person name="Strong C."/>
            <person name="Delehaunty K."/>
            <person name="Fronick C."/>
            <person name="Courtney B."/>
            <person name="Rock S.M."/>
            <person name="Belter E."/>
            <person name="Du F."/>
            <person name="Kim K."/>
            <person name="Abbott R.M."/>
            <person name="Cotton M."/>
            <person name="Levy A."/>
            <person name="Marchetto P."/>
            <person name="Ochoa K."/>
            <person name="Jackson S.M."/>
            <person name="Gillam B."/>
            <person name="Chen W."/>
            <person name="Yan L."/>
            <person name="Higginbotham J."/>
            <person name="Cardenas M."/>
            <person name="Waligorski J."/>
            <person name="Applebaum E."/>
            <person name="Phelps L."/>
            <person name="Falcone J."/>
            <person name="Kanchi K."/>
            <person name="Thane T."/>
            <person name="Scimone A."/>
            <person name="Thane N."/>
            <person name="Henke J."/>
            <person name="Wang T."/>
            <person name="Ruppert J."/>
            <person name="Shah N."/>
            <person name="Rotter K."/>
            <person name="Hodges J."/>
            <person name="Ingenthron E."/>
            <person name="Cordes M."/>
            <person name="Kohlberg S."/>
            <person name="Sgro J."/>
            <person name="Delgado B."/>
            <person name="Mead K."/>
            <person name="Chinwalla A."/>
            <person name="Leonard S."/>
            <person name="Crouse K."/>
            <person name="Collura K."/>
            <person name="Kudrna D."/>
            <person name="Currie J."/>
            <person name="He R."/>
            <person name="Angelova A."/>
            <person name="Rajasekar S."/>
            <person name="Mueller T."/>
            <person name="Lomeli R."/>
            <person name="Scara G."/>
            <person name="Ko A."/>
            <person name="Delaney K."/>
            <person name="Wissotski M."/>
            <person name="Lopez G."/>
            <person name="Campos D."/>
            <person name="Braidotti M."/>
            <person name="Ashley E."/>
            <person name="Golser W."/>
            <person name="Kim H."/>
            <person name="Lee S."/>
            <person name="Lin J."/>
            <person name="Dujmic Z."/>
            <person name="Kim W."/>
            <person name="Talag J."/>
            <person name="Zuccolo A."/>
            <person name="Fan C."/>
            <person name="Sebastian A."/>
            <person name="Kramer M."/>
            <person name="Spiegel L."/>
            <person name="Nascimento L."/>
            <person name="Zutavern T."/>
            <person name="Miller B."/>
            <person name="Ambroise C."/>
            <person name="Muller S."/>
            <person name="Spooner W."/>
            <person name="Narechania A."/>
            <person name="Ren L."/>
            <person name="Wei S."/>
            <person name="Kumari S."/>
            <person name="Faga B."/>
            <person name="Levy M.J."/>
            <person name="McMahan L."/>
            <person name="Van Buren P."/>
            <person name="Vaughn M.W."/>
            <person name="Ying K."/>
            <person name="Yeh C.-T."/>
            <person name="Emrich S.J."/>
            <person name="Jia Y."/>
            <person name="Kalyanaraman A."/>
            <person name="Hsia A.-P."/>
            <person name="Barbazuk W.B."/>
            <person name="Baucom R.S."/>
            <person name="Brutnell T.P."/>
            <person name="Carpita N.C."/>
            <person name="Chaparro C."/>
            <person name="Chia J.-M."/>
            <person name="Deragon J.-M."/>
            <person name="Estill J.C."/>
            <person name="Fu Y."/>
            <person name="Jeddeloh J.A."/>
            <person name="Han Y."/>
            <person name="Lee H."/>
            <person name="Li P."/>
            <person name="Lisch D.R."/>
            <person name="Liu S."/>
            <person name="Liu Z."/>
            <person name="Nagel D.H."/>
            <person name="McCann M.C."/>
            <person name="SanMiguel P."/>
            <person name="Myers A.M."/>
            <person name="Nettleton D."/>
            <person name="Nguyen J."/>
            <person name="Penning B.W."/>
            <person name="Ponnala L."/>
            <person name="Schneider K.L."/>
            <person name="Schwartz D.C."/>
            <person name="Sharma A."/>
            <person name="Soderlund C."/>
            <person name="Springer N.M."/>
            <person name="Sun Q."/>
            <person name="Wang H."/>
            <person name="Waterman M."/>
            <person name="Westerman R."/>
            <person name="Wolfgruber T.K."/>
            <person name="Yang L."/>
            <person name="Yu Y."/>
            <person name="Zhang L."/>
            <person name="Zhou S."/>
            <person name="Zhu Q."/>
            <person name="Bennetzen J.L."/>
            <person name="Dawe R.K."/>
            <person name="Jiang J."/>
            <person name="Jiang N."/>
            <person name="Presting G.G."/>
            <person name="Wessler S.R."/>
            <person name="Aluru S."/>
            <person name="Martienssen R.A."/>
            <person name="Clifton S.W."/>
            <person name="McCombie W.R."/>
            <person name="Wing R.A."/>
            <person name="Wilson R.K."/>
        </authorList>
    </citation>
    <scope>NUCLEOTIDE SEQUENCE [LARGE SCALE GENOMIC DNA]</scope>
    <source>
        <strain evidence="3">cv. B73</strain>
    </source>
</reference>
<dbReference type="EnsemblPlants" id="Zm00001eb183940_T001">
    <property type="protein sequence ID" value="Zm00001eb183940_P001"/>
    <property type="gene ID" value="Zm00001eb183940"/>
</dbReference>
<evidence type="ECO:0000313" key="3">
    <source>
        <dbReference type="Proteomes" id="UP000007305"/>
    </source>
</evidence>
<sequence>MPACCRRDGRRRERTAWREKRHGDRRGREQRRQLARREASREKQRPSSQQGRARRPWRGAGPGCAQGGRRYGGNIREMKRAVEKAEARRQDLFFSSVTTRLGEEDKKQRAAE</sequence>
<feature type="compositionally biased region" description="Basic and acidic residues" evidence="1">
    <location>
        <begin position="1"/>
        <end position="45"/>
    </location>
</feature>
<dbReference type="Gramene" id="Zm00001eb183940_T001">
    <property type="protein sequence ID" value="Zm00001eb183940_P001"/>
    <property type="gene ID" value="Zm00001eb183940"/>
</dbReference>